<comment type="caution">
    <text evidence="1">The sequence shown here is derived from an EMBL/GenBank/DDBJ whole genome shotgun (WGS) entry which is preliminary data.</text>
</comment>
<evidence type="ECO:0000313" key="2">
    <source>
        <dbReference type="Proteomes" id="UP001631993"/>
    </source>
</evidence>
<protein>
    <submittedName>
        <fullName evidence="1">Uncharacterized protein</fullName>
    </submittedName>
</protein>
<name>A0ABW9IN92_STRGJ</name>
<evidence type="ECO:0000313" key="1">
    <source>
        <dbReference type="EMBL" id="MFM9649968.1"/>
    </source>
</evidence>
<gene>
    <name evidence="1" type="ORF">ACKI1S_27945</name>
</gene>
<proteinExistence type="predicted"/>
<accession>A0ABW9IN92</accession>
<keyword evidence="2" id="KW-1185">Reference proteome</keyword>
<sequence>MARKHANNGRIYRAVVTRHFANGTADTLTYGPYDTPAPAKGQITYWETAAQASHGQYRNPASAYTVTSRIETAEVVWKAV</sequence>
<dbReference type="RefSeq" id="WP_409085272.1">
    <property type="nucleotide sequence ID" value="NZ_JBJVMW010000010.1"/>
</dbReference>
<dbReference type="Proteomes" id="UP001631993">
    <property type="component" value="Unassembled WGS sequence"/>
</dbReference>
<reference evidence="1 2" key="1">
    <citation type="submission" date="2024-12" db="EMBL/GenBank/DDBJ databases">
        <title>Forecasting of Potato common scab and diversities of Pathogenic streptomyces spp. in china.</title>
        <authorList>
            <person name="Handique U."/>
            <person name="Wu J."/>
        </authorList>
    </citation>
    <scope>NUCLEOTIDE SEQUENCE [LARGE SCALE GENOMIC DNA]</scope>
    <source>
        <strain evidence="1 2">ZRIMU1585</strain>
    </source>
</reference>
<dbReference type="EMBL" id="JBJVNE010000014">
    <property type="protein sequence ID" value="MFM9649968.1"/>
    <property type="molecule type" value="Genomic_DNA"/>
</dbReference>
<organism evidence="1 2">
    <name type="scientific">Streptomyces galilaeus</name>
    <dbReference type="NCBI Taxonomy" id="33899"/>
    <lineage>
        <taxon>Bacteria</taxon>
        <taxon>Bacillati</taxon>
        <taxon>Actinomycetota</taxon>
        <taxon>Actinomycetes</taxon>
        <taxon>Kitasatosporales</taxon>
        <taxon>Streptomycetaceae</taxon>
        <taxon>Streptomyces</taxon>
    </lineage>
</organism>